<dbReference type="Gene3D" id="3.40.630.30">
    <property type="match status" value="1"/>
</dbReference>
<evidence type="ECO:0000256" key="2">
    <source>
        <dbReference type="ARBA" id="ARBA00023315"/>
    </source>
</evidence>
<keyword evidence="2" id="KW-0012">Acyltransferase</keyword>
<dbReference type="InterPro" id="IPR051016">
    <property type="entry name" value="Diverse_Substrate_AcTransf"/>
</dbReference>
<dbReference type="AlphaFoldDB" id="A0A2N3N166"/>
<dbReference type="PANTHER" id="PTHR10545">
    <property type="entry name" value="DIAMINE N-ACETYLTRANSFERASE"/>
    <property type="match status" value="1"/>
</dbReference>
<evidence type="ECO:0000256" key="1">
    <source>
        <dbReference type="ARBA" id="ARBA00022679"/>
    </source>
</evidence>
<feature type="domain" description="N-acetyltransferase" evidence="3">
    <location>
        <begin position="2"/>
        <end position="160"/>
    </location>
</feature>
<dbReference type="VEuPathDB" id="FungiDB:jhhlp_007469"/>
<evidence type="ECO:0000313" key="4">
    <source>
        <dbReference type="EMBL" id="PKS06152.1"/>
    </source>
</evidence>
<dbReference type="GO" id="GO:0008080">
    <property type="term" value="F:N-acetyltransferase activity"/>
    <property type="evidence" value="ECO:0007669"/>
    <property type="project" value="TreeGrafter"/>
</dbReference>
<sequence length="160" mass="18773">MYQVTELAPGDFEEWAALFRAYIDFYESSLPEDQYKNTFDRIIEKRDGLQALVMRETENGNVKMVGLAHFFPQQTTWNERKILFLNDKTDMSDCCLDLFVDPSVRGKGLGRRLIEAVADVARRDGYIRVQWLTKHDNTTAQRLYDKVAQSLFKEYRMSLQ</sequence>
<dbReference type="CDD" id="cd04301">
    <property type="entry name" value="NAT_SF"/>
    <property type="match status" value="1"/>
</dbReference>
<name>A0A2N3N166_9PEZI</name>
<dbReference type="SUPFAM" id="SSF55729">
    <property type="entry name" value="Acyl-CoA N-acyltransferases (Nat)"/>
    <property type="match status" value="1"/>
</dbReference>
<dbReference type="PANTHER" id="PTHR10545:SF42">
    <property type="entry name" value="ACETYLTRANSFERASE"/>
    <property type="match status" value="1"/>
</dbReference>
<dbReference type="Proteomes" id="UP000233524">
    <property type="component" value="Unassembled WGS sequence"/>
</dbReference>
<protein>
    <recommendedName>
        <fullName evidence="3">N-acetyltransferase domain-containing protein</fullName>
    </recommendedName>
</protein>
<dbReference type="Pfam" id="PF00583">
    <property type="entry name" value="Acetyltransf_1"/>
    <property type="match status" value="1"/>
</dbReference>
<dbReference type="FunCoup" id="A0A2N3N166">
    <property type="interactions" value="22"/>
</dbReference>
<dbReference type="InterPro" id="IPR016181">
    <property type="entry name" value="Acyl_CoA_acyltransferase"/>
</dbReference>
<gene>
    <name evidence="4" type="ORF">jhhlp_007469</name>
</gene>
<evidence type="ECO:0000259" key="3">
    <source>
        <dbReference type="PROSITE" id="PS51186"/>
    </source>
</evidence>
<dbReference type="STRING" id="41688.A0A2N3N166"/>
<keyword evidence="5" id="KW-1185">Reference proteome</keyword>
<keyword evidence="1" id="KW-0808">Transferase</keyword>
<evidence type="ECO:0000313" key="5">
    <source>
        <dbReference type="Proteomes" id="UP000233524"/>
    </source>
</evidence>
<dbReference type="OrthoDB" id="9975416at2759"/>
<dbReference type="PROSITE" id="PS51186">
    <property type="entry name" value="GNAT"/>
    <property type="match status" value="1"/>
</dbReference>
<dbReference type="InParanoid" id="A0A2N3N166"/>
<dbReference type="EMBL" id="NLAX01001036">
    <property type="protein sequence ID" value="PKS06152.1"/>
    <property type="molecule type" value="Genomic_DNA"/>
</dbReference>
<proteinExistence type="predicted"/>
<organism evidence="4 5">
    <name type="scientific">Lomentospora prolificans</name>
    <dbReference type="NCBI Taxonomy" id="41688"/>
    <lineage>
        <taxon>Eukaryota</taxon>
        <taxon>Fungi</taxon>
        <taxon>Dikarya</taxon>
        <taxon>Ascomycota</taxon>
        <taxon>Pezizomycotina</taxon>
        <taxon>Sordariomycetes</taxon>
        <taxon>Hypocreomycetidae</taxon>
        <taxon>Microascales</taxon>
        <taxon>Microascaceae</taxon>
        <taxon>Lomentospora</taxon>
    </lineage>
</organism>
<comment type="caution">
    <text evidence="4">The sequence shown here is derived from an EMBL/GenBank/DDBJ whole genome shotgun (WGS) entry which is preliminary data.</text>
</comment>
<accession>A0A2N3N166</accession>
<dbReference type="InterPro" id="IPR000182">
    <property type="entry name" value="GNAT_dom"/>
</dbReference>
<reference evidence="4 5" key="1">
    <citation type="journal article" date="2017" name="G3 (Bethesda)">
        <title>First Draft Genome Sequence of the Pathogenic Fungus Lomentospora prolificans (Formerly Scedosporium prolificans).</title>
        <authorList>
            <person name="Luo R."/>
            <person name="Zimin A."/>
            <person name="Workman R."/>
            <person name="Fan Y."/>
            <person name="Pertea G."/>
            <person name="Grossman N."/>
            <person name="Wear M.P."/>
            <person name="Jia B."/>
            <person name="Miller H."/>
            <person name="Casadevall A."/>
            <person name="Timp W."/>
            <person name="Zhang S.X."/>
            <person name="Salzberg S.L."/>
        </authorList>
    </citation>
    <scope>NUCLEOTIDE SEQUENCE [LARGE SCALE GENOMIC DNA]</scope>
    <source>
        <strain evidence="4 5">JHH-5317</strain>
    </source>
</reference>